<dbReference type="Proteomes" id="UP000246635">
    <property type="component" value="Unassembled WGS sequence"/>
</dbReference>
<sequence length="106" mass="11880">MAAVNHSATEETKKRHKHEGPQKHIVAYIMSLILTLIAFAAVVAGEVNASFIIFILLMMAGLQVFVQMGFWMHMKDKGHTYAIIAILGGIFIAGTMIVMAEYWAWW</sequence>
<dbReference type="GO" id="GO:0009486">
    <property type="term" value="F:cytochrome bo3 ubiquinol oxidase activity"/>
    <property type="evidence" value="ECO:0007669"/>
    <property type="project" value="TreeGrafter"/>
</dbReference>
<dbReference type="OrthoDB" id="2989516at2"/>
<keyword evidence="10" id="KW-1185">Reference proteome</keyword>
<feature type="transmembrane region" description="Helical" evidence="8">
    <location>
        <begin position="83"/>
        <end position="105"/>
    </location>
</feature>
<feature type="region of interest" description="Disordered" evidence="7">
    <location>
        <begin position="1"/>
        <end position="20"/>
    </location>
</feature>
<evidence type="ECO:0000313" key="9">
    <source>
        <dbReference type="EMBL" id="PWV95728.1"/>
    </source>
</evidence>
<evidence type="ECO:0000256" key="8">
    <source>
        <dbReference type="SAM" id="Phobius"/>
    </source>
</evidence>
<evidence type="ECO:0000256" key="6">
    <source>
        <dbReference type="ARBA" id="ARBA00023136"/>
    </source>
</evidence>
<evidence type="ECO:0000256" key="3">
    <source>
        <dbReference type="ARBA" id="ARBA00022475"/>
    </source>
</evidence>
<keyword evidence="3" id="KW-1003">Cell membrane</keyword>
<dbReference type="EMBL" id="QGTQ01000025">
    <property type="protein sequence ID" value="PWV95728.1"/>
    <property type="molecule type" value="Genomic_DNA"/>
</dbReference>
<feature type="transmembrane region" description="Helical" evidence="8">
    <location>
        <begin position="51"/>
        <end position="71"/>
    </location>
</feature>
<accession>A0A2V2YR49</accession>
<evidence type="ECO:0000256" key="5">
    <source>
        <dbReference type="ARBA" id="ARBA00022989"/>
    </source>
</evidence>
<name>A0A2V2YR49_9BACL</name>
<gene>
    <name evidence="9" type="ORF">DFQ01_12574</name>
</gene>
<feature type="transmembrane region" description="Helical" evidence="8">
    <location>
        <begin position="25"/>
        <end position="45"/>
    </location>
</feature>
<dbReference type="GO" id="GO:0019646">
    <property type="term" value="P:aerobic electron transport chain"/>
    <property type="evidence" value="ECO:0007669"/>
    <property type="project" value="TreeGrafter"/>
</dbReference>
<proteinExistence type="inferred from homology"/>
<dbReference type="InterPro" id="IPR050968">
    <property type="entry name" value="Cytochrome_c_oxidase_bac_sub4"/>
</dbReference>
<dbReference type="Pfam" id="PF03626">
    <property type="entry name" value="COX4_pro"/>
    <property type="match status" value="1"/>
</dbReference>
<dbReference type="GO" id="GO:0015990">
    <property type="term" value="P:electron transport coupled proton transport"/>
    <property type="evidence" value="ECO:0007669"/>
    <property type="project" value="TreeGrafter"/>
</dbReference>
<evidence type="ECO:0000256" key="2">
    <source>
        <dbReference type="ARBA" id="ARBA00008079"/>
    </source>
</evidence>
<protein>
    <submittedName>
        <fullName evidence="9">Cytochrome c oxidase subunit 4</fullName>
    </submittedName>
</protein>
<reference evidence="9 10" key="1">
    <citation type="submission" date="2018-05" db="EMBL/GenBank/DDBJ databases">
        <title>Genomic Encyclopedia of Type Strains, Phase III (KMG-III): the genomes of soil and plant-associated and newly described type strains.</title>
        <authorList>
            <person name="Whitman W."/>
        </authorList>
    </citation>
    <scope>NUCLEOTIDE SEQUENCE [LARGE SCALE GENOMIC DNA]</scope>
    <source>
        <strain evidence="9 10">CECT 5696</strain>
    </source>
</reference>
<keyword evidence="6 8" id="KW-0472">Membrane</keyword>
<evidence type="ECO:0000256" key="4">
    <source>
        <dbReference type="ARBA" id="ARBA00022692"/>
    </source>
</evidence>
<comment type="similarity">
    <text evidence="2">Belongs to the cytochrome c oxidase bacterial subunit 4 family.</text>
</comment>
<keyword evidence="4 8" id="KW-0812">Transmembrane</keyword>
<dbReference type="RefSeq" id="WP_110046344.1">
    <property type="nucleotide sequence ID" value="NZ_CP054613.1"/>
</dbReference>
<dbReference type="PANTHER" id="PTHR36835">
    <property type="entry name" value="CYTOCHROME BO(3) UBIQUINOL OXIDASE SUBUNIT 4"/>
    <property type="match status" value="1"/>
</dbReference>
<keyword evidence="5 8" id="KW-1133">Transmembrane helix</keyword>
<dbReference type="GO" id="GO:0009319">
    <property type="term" value="C:cytochrome o ubiquinol oxidase complex"/>
    <property type="evidence" value="ECO:0007669"/>
    <property type="project" value="TreeGrafter"/>
</dbReference>
<comment type="caution">
    <text evidence="9">The sequence shown here is derived from an EMBL/GenBank/DDBJ whole genome shotgun (WGS) entry which is preliminary data.</text>
</comment>
<comment type="subcellular location">
    <subcellularLocation>
        <location evidence="1">Cell membrane</location>
        <topology evidence="1">Multi-pass membrane protein</topology>
    </subcellularLocation>
</comment>
<evidence type="ECO:0000313" key="10">
    <source>
        <dbReference type="Proteomes" id="UP000246635"/>
    </source>
</evidence>
<dbReference type="PANTHER" id="PTHR36835:SF1">
    <property type="entry name" value="CYTOCHROME BO(3) UBIQUINOL OXIDASE SUBUNIT 4"/>
    <property type="match status" value="1"/>
</dbReference>
<dbReference type="AlphaFoldDB" id="A0A2V2YR49"/>
<dbReference type="GO" id="GO:0005886">
    <property type="term" value="C:plasma membrane"/>
    <property type="evidence" value="ECO:0007669"/>
    <property type="project" value="UniProtKB-SubCell"/>
</dbReference>
<dbReference type="InterPro" id="IPR005171">
    <property type="entry name" value="Cyt_c_oxidase_su4_prok"/>
</dbReference>
<evidence type="ECO:0000256" key="1">
    <source>
        <dbReference type="ARBA" id="ARBA00004651"/>
    </source>
</evidence>
<evidence type="ECO:0000256" key="7">
    <source>
        <dbReference type="SAM" id="MobiDB-lite"/>
    </source>
</evidence>
<dbReference type="GO" id="GO:0015078">
    <property type="term" value="F:proton transmembrane transporter activity"/>
    <property type="evidence" value="ECO:0007669"/>
    <property type="project" value="TreeGrafter"/>
</dbReference>
<organism evidence="9 10">
    <name type="scientific">Paenibacillus cellulosilyticus</name>
    <dbReference type="NCBI Taxonomy" id="375489"/>
    <lineage>
        <taxon>Bacteria</taxon>
        <taxon>Bacillati</taxon>
        <taxon>Bacillota</taxon>
        <taxon>Bacilli</taxon>
        <taxon>Bacillales</taxon>
        <taxon>Paenibacillaceae</taxon>
        <taxon>Paenibacillus</taxon>
    </lineage>
</organism>